<dbReference type="SUPFAM" id="SSF54236">
    <property type="entry name" value="Ubiquitin-like"/>
    <property type="match status" value="2"/>
</dbReference>
<protein>
    <recommendedName>
        <fullName evidence="1">Ubiquitin-like domain-containing protein</fullName>
    </recommendedName>
</protein>
<dbReference type="SMART" id="SM00213">
    <property type="entry name" value="UBQ"/>
    <property type="match status" value="2"/>
</dbReference>
<dbReference type="PROSITE" id="PS50053">
    <property type="entry name" value="UBIQUITIN_2"/>
    <property type="match status" value="1"/>
</dbReference>
<dbReference type="AlphaFoldDB" id="A0A5J4TJ13"/>
<name>A0A5J4TJ13_9EUKA</name>
<dbReference type="InterPro" id="IPR050158">
    <property type="entry name" value="Ubiquitin_ubiquitin-like"/>
</dbReference>
<organism evidence="2 3">
    <name type="scientific">Streblomastix strix</name>
    <dbReference type="NCBI Taxonomy" id="222440"/>
    <lineage>
        <taxon>Eukaryota</taxon>
        <taxon>Metamonada</taxon>
        <taxon>Preaxostyla</taxon>
        <taxon>Oxymonadida</taxon>
        <taxon>Streblomastigidae</taxon>
        <taxon>Streblomastix</taxon>
    </lineage>
</organism>
<dbReference type="InterPro" id="IPR000626">
    <property type="entry name" value="Ubiquitin-like_dom"/>
</dbReference>
<dbReference type="InterPro" id="IPR029071">
    <property type="entry name" value="Ubiquitin-like_domsf"/>
</dbReference>
<reference evidence="2 3" key="1">
    <citation type="submission" date="2019-03" db="EMBL/GenBank/DDBJ databases">
        <title>Single cell metagenomics reveals metabolic interactions within the superorganism composed of flagellate Streblomastix strix and complex community of Bacteroidetes bacteria on its surface.</title>
        <authorList>
            <person name="Treitli S.C."/>
            <person name="Kolisko M."/>
            <person name="Husnik F."/>
            <person name="Keeling P."/>
            <person name="Hampl V."/>
        </authorList>
    </citation>
    <scope>NUCLEOTIDE SEQUENCE [LARGE SCALE GENOMIC DNA]</scope>
    <source>
        <strain evidence="2">ST1C</strain>
    </source>
</reference>
<comment type="caution">
    <text evidence="2">The sequence shown here is derived from an EMBL/GenBank/DDBJ whole genome shotgun (WGS) entry which is preliminary data.</text>
</comment>
<dbReference type="EMBL" id="SNRW01029873">
    <property type="protein sequence ID" value="KAA6358426.1"/>
    <property type="molecule type" value="Genomic_DNA"/>
</dbReference>
<dbReference type="PANTHER" id="PTHR10666">
    <property type="entry name" value="UBIQUITIN"/>
    <property type="match status" value="1"/>
</dbReference>
<dbReference type="CDD" id="cd17039">
    <property type="entry name" value="Ubl_ubiquitin_like"/>
    <property type="match status" value="2"/>
</dbReference>
<sequence length="351" mass="40128">MQKVIALTSAQLRVVFVGQDEHMGQKLIIDGINEHTTMEFAAQYVLNHLNELGAEISFAPEYSDTIILNVTKRKVTGEGANKLIESLTGFLFSGLSCCVNSILLNGCAHVHIGSETKFIEIPFFIDDYILKLKQKIFELTKISVINQRLKFGENVLINDKTMRQYQFNDQVDLYLNIEPRVLQINLPKGNPFYLKVENHEKVGDIFVYSCEKAKFNPKDMQIRLNGIKMNRNCLISEIDDNEKLKIAISQKDLTNIKIKMSEVKVVELQVEYDDTISEVKLQIEEQEKIPFDLIKLMKDRKECANNNTLRTYGIKKGDILLFQSSDSMKLCECKIQEGSVIFIQPVVPIPL</sequence>
<evidence type="ECO:0000259" key="1">
    <source>
        <dbReference type="PROSITE" id="PS50053"/>
    </source>
</evidence>
<feature type="non-terminal residue" evidence="2">
    <location>
        <position position="351"/>
    </location>
</feature>
<feature type="domain" description="Ubiquitin-like" evidence="1">
    <location>
        <begin position="254"/>
        <end position="322"/>
    </location>
</feature>
<evidence type="ECO:0000313" key="3">
    <source>
        <dbReference type="Proteomes" id="UP000324800"/>
    </source>
</evidence>
<dbReference type="Pfam" id="PF00240">
    <property type="entry name" value="ubiquitin"/>
    <property type="match status" value="2"/>
</dbReference>
<evidence type="ECO:0000313" key="2">
    <source>
        <dbReference type="EMBL" id="KAA6358426.1"/>
    </source>
</evidence>
<dbReference type="Gene3D" id="3.10.20.90">
    <property type="entry name" value="Phosphatidylinositol 3-kinase Catalytic Subunit, Chain A, domain 1"/>
    <property type="match status" value="2"/>
</dbReference>
<gene>
    <name evidence="2" type="ORF">EZS28_046047</name>
</gene>
<accession>A0A5J4TJ13</accession>
<proteinExistence type="predicted"/>
<dbReference type="Proteomes" id="UP000324800">
    <property type="component" value="Unassembled WGS sequence"/>
</dbReference>